<gene>
    <name evidence="3" type="ORF">AGRI_10868</name>
</gene>
<accession>I8U541</accession>
<organism evidence="3 4">
    <name type="scientific">Alishewanella agri BL06</name>
    <dbReference type="NCBI Taxonomy" id="1195246"/>
    <lineage>
        <taxon>Bacteria</taxon>
        <taxon>Pseudomonadati</taxon>
        <taxon>Pseudomonadota</taxon>
        <taxon>Gammaproteobacteria</taxon>
        <taxon>Alteromonadales</taxon>
        <taxon>Alteromonadaceae</taxon>
        <taxon>Alishewanella</taxon>
    </lineage>
</organism>
<feature type="chain" id="PRO_5003715061" evidence="2">
    <location>
        <begin position="26"/>
        <end position="97"/>
    </location>
</feature>
<protein>
    <submittedName>
        <fullName evidence="3">Uncharacterized protein</fullName>
    </submittedName>
</protein>
<sequence>MKTSNTSICNLFLVLTLFTSNAAMADEPVTTTAAAKTTTTSVETPEETRKATDTTYLTDLRLQLTEDFTQQLSTAVRSQVQSTLIELAAAVKQVVSN</sequence>
<keyword evidence="2" id="KW-0732">Signal</keyword>
<evidence type="ECO:0000256" key="1">
    <source>
        <dbReference type="SAM" id="MobiDB-lite"/>
    </source>
</evidence>
<evidence type="ECO:0000313" key="3">
    <source>
        <dbReference type="EMBL" id="EIW88441.1"/>
    </source>
</evidence>
<dbReference type="STRING" id="1195246.AGRI_10868"/>
<dbReference type="RefSeq" id="WP_008985005.1">
    <property type="nucleotide sequence ID" value="NZ_AKKU01000018.1"/>
</dbReference>
<dbReference type="AlphaFoldDB" id="I8U541"/>
<reference evidence="3 4" key="1">
    <citation type="journal article" date="2012" name="J. Bacteriol.">
        <title>Genome Sequence of Pectin-Degrading Alishewanella agri, Isolated from Landfill Soil.</title>
        <authorList>
            <person name="Kim J."/>
            <person name="Jung J."/>
            <person name="Sung J.S."/>
            <person name="Chun J."/>
            <person name="Park W."/>
        </authorList>
    </citation>
    <scope>NUCLEOTIDE SEQUENCE [LARGE SCALE GENOMIC DNA]</scope>
    <source>
        <strain evidence="3 4">BL06</strain>
    </source>
</reference>
<name>I8U541_9ALTE</name>
<evidence type="ECO:0000256" key="2">
    <source>
        <dbReference type="SAM" id="SignalP"/>
    </source>
</evidence>
<comment type="caution">
    <text evidence="3">The sequence shown here is derived from an EMBL/GenBank/DDBJ whole genome shotgun (WGS) entry which is preliminary data.</text>
</comment>
<feature type="signal peptide" evidence="2">
    <location>
        <begin position="1"/>
        <end position="25"/>
    </location>
</feature>
<keyword evidence="4" id="KW-1185">Reference proteome</keyword>
<feature type="region of interest" description="Disordered" evidence="1">
    <location>
        <begin position="33"/>
        <end position="52"/>
    </location>
</feature>
<evidence type="ECO:0000313" key="4">
    <source>
        <dbReference type="Proteomes" id="UP000035062"/>
    </source>
</evidence>
<dbReference type="PATRIC" id="fig|1195246.3.peg.2156"/>
<proteinExistence type="predicted"/>
<feature type="compositionally biased region" description="Low complexity" evidence="1">
    <location>
        <begin position="33"/>
        <end position="43"/>
    </location>
</feature>
<dbReference type="EMBL" id="AKKU01000018">
    <property type="protein sequence ID" value="EIW88441.1"/>
    <property type="molecule type" value="Genomic_DNA"/>
</dbReference>
<dbReference type="Proteomes" id="UP000035062">
    <property type="component" value="Unassembled WGS sequence"/>
</dbReference>